<evidence type="ECO:0000256" key="1">
    <source>
        <dbReference type="SAM" id="MobiDB-lite"/>
    </source>
</evidence>
<keyword evidence="3" id="KW-1185">Reference proteome</keyword>
<evidence type="ECO:0000313" key="2">
    <source>
        <dbReference type="EMBL" id="EAR93030.2"/>
    </source>
</evidence>
<feature type="compositionally biased region" description="Acidic residues" evidence="1">
    <location>
        <begin position="403"/>
        <end position="413"/>
    </location>
</feature>
<proteinExistence type="predicted"/>
<feature type="region of interest" description="Disordered" evidence="1">
    <location>
        <begin position="396"/>
        <end position="426"/>
    </location>
</feature>
<dbReference type="Proteomes" id="UP000009168">
    <property type="component" value="Unassembled WGS sequence"/>
</dbReference>
<evidence type="ECO:0000313" key="3">
    <source>
        <dbReference type="Proteomes" id="UP000009168"/>
    </source>
</evidence>
<dbReference type="KEGG" id="tet:TTHERM_00448750"/>
<reference evidence="3" key="1">
    <citation type="journal article" date="2006" name="PLoS Biol.">
        <title>Macronuclear genome sequence of the ciliate Tetrahymena thermophila, a model eukaryote.</title>
        <authorList>
            <person name="Eisen J.A."/>
            <person name="Coyne R.S."/>
            <person name="Wu M."/>
            <person name="Wu D."/>
            <person name="Thiagarajan M."/>
            <person name="Wortman J.R."/>
            <person name="Badger J.H."/>
            <person name="Ren Q."/>
            <person name="Amedeo P."/>
            <person name="Jones K.M."/>
            <person name="Tallon L.J."/>
            <person name="Delcher A.L."/>
            <person name="Salzberg S.L."/>
            <person name="Silva J.C."/>
            <person name="Haas B.J."/>
            <person name="Majoros W.H."/>
            <person name="Farzad M."/>
            <person name="Carlton J.M."/>
            <person name="Smith R.K. Jr."/>
            <person name="Garg J."/>
            <person name="Pearlman R.E."/>
            <person name="Karrer K.M."/>
            <person name="Sun L."/>
            <person name="Manning G."/>
            <person name="Elde N.C."/>
            <person name="Turkewitz A.P."/>
            <person name="Asai D.J."/>
            <person name="Wilkes D.E."/>
            <person name="Wang Y."/>
            <person name="Cai H."/>
            <person name="Collins K."/>
            <person name="Stewart B.A."/>
            <person name="Lee S.R."/>
            <person name="Wilamowska K."/>
            <person name="Weinberg Z."/>
            <person name="Ruzzo W.L."/>
            <person name="Wloga D."/>
            <person name="Gaertig J."/>
            <person name="Frankel J."/>
            <person name="Tsao C.-C."/>
            <person name="Gorovsky M.A."/>
            <person name="Keeling P.J."/>
            <person name="Waller R.F."/>
            <person name="Patron N.J."/>
            <person name="Cherry J.M."/>
            <person name="Stover N.A."/>
            <person name="Krieger C.J."/>
            <person name="del Toro C."/>
            <person name="Ryder H.F."/>
            <person name="Williamson S.C."/>
            <person name="Barbeau R.A."/>
            <person name="Hamilton E.P."/>
            <person name="Orias E."/>
        </authorList>
    </citation>
    <scope>NUCLEOTIDE SEQUENCE [LARGE SCALE GENOMIC DNA]</scope>
    <source>
        <strain evidence="3">SB210</strain>
    </source>
</reference>
<dbReference type="AlphaFoldDB" id="Q239E0"/>
<protein>
    <submittedName>
        <fullName evidence="2">Uncharacterized protein</fullName>
    </submittedName>
</protein>
<dbReference type="GeneID" id="7824549"/>
<feature type="region of interest" description="Disordered" evidence="1">
    <location>
        <begin position="440"/>
        <end position="470"/>
    </location>
</feature>
<dbReference type="InParanoid" id="Q239E0"/>
<dbReference type="EMBL" id="GG662738">
    <property type="protein sequence ID" value="EAR93030.2"/>
    <property type="molecule type" value="Genomic_DNA"/>
</dbReference>
<sequence>MNRTQSQIIYPQDAMPKKLLGTNNFQFKLNQVYSQLVILNQSSILEGSKIPNIPLNQITLENSKSQGNLYTYQNNYNTSINQSMPLNQNLNMSQFNLKDSLLNPSSTKSNQSLFQSYEYSVKHFGLLCDRTFIENSKAFKSQKYGAKRNPRGIKLEPLEQQQIHNIDLNKHSKILSKQKSFLPYSQISDWDMRMYIKKSIDYKGRLITISLNSIEIVAQEQLKSSEEEMQSEQEEQINQNSQNKKGSKKILNHMLNFSILEYLIQYKQEQIQEFFEKYMKIVSYKQEDDQDNLIDIPRLEFDFEQFETNTQIDSKNTEFQNEIYPESTEITSSEIENVVYQVNYPYIEILDQQLNYKKQIYLSREQLRELLFNKFSNLENYMQQYQEDIKELYPEEQEKNEQEQQEQTEEQEQKEENQPASKPPSQQQIENQVYFLGSQQPKSVENKRQSTKQSHQNSQNQLEQSRNNQTSDLVTNLARLSLTQLEEKKQISFTIKDSDEEKSVFELLGKKYYKELVNQEEYIIISFFPSKVTLKQQNVEFAQQITHNLTFLDFYELIALTTHYDLLNYIISKIRFSGERKSSSQPNTDDEGDSLKKRPSFLKKVDLQLPKYEFDPKNFIILNQENEVNGLLKENLGIVTLDNKKYSIKISPPIFEINYSLENRREVQIATIQQLNEIIKRGFNFRFQVTP</sequence>
<feature type="region of interest" description="Disordered" evidence="1">
    <location>
        <begin position="225"/>
        <end position="245"/>
    </location>
</feature>
<dbReference type="eggNOG" id="ENOG502T2IW">
    <property type="taxonomic scope" value="Eukaryota"/>
</dbReference>
<gene>
    <name evidence="2" type="ORF">TTHERM_00448750</name>
</gene>
<dbReference type="RefSeq" id="XP_001013275.2">
    <property type="nucleotide sequence ID" value="XM_001013275.2"/>
</dbReference>
<organism evidence="2 3">
    <name type="scientific">Tetrahymena thermophila (strain SB210)</name>
    <dbReference type="NCBI Taxonomy" id="312017"/>
    <lineage>
        <taxon>Eukaryota</taxon>
        <taxon>Sar</taxon>
        <taxon>Alveolata</taxon>
        <taxon>Ciliophora</taxon>
        <taxon>Intramacronucleata</taxon>
        <taxon>Oligohymenophorea</taxon>
        <taxon>Hymenostomatida</taxon>
        <taxon>Tetrahymenina</taxon>
        <taxon>Tetrahymenidae</taxon>
        <taxon>Tetrahymena</taxon>
    </lineage>
</organism>
<name>Q239E0_TETTS</name>
<accession>Q239E0</accession>
<dbReference type="HOGENOM" id="CLU_388588_0_0_1"/>
<feature type="compositionally biased region" description="Polar residues" evidence="1">
    <location>
        <begin position="451"/>
        <end position="470"/>
    </location>
</feature>